<evidence type="ECO:0000256" key="1">
    <source>
        <dbReference type="ARBA" id="ARBA00000085"/>
    </source>
</evidence>
<reference evidence="10 11" key="1">
    <citation type="submission" date="2017-11" db="EMBL/GenBank/DDBJ databases">
        <title>Complete genome sequence of Streptomyces lavendulae subsp. lavendulae CCM 3239 (formerly 'Streptomyces aureofaciens CCM 3239'), the producer of the angucycline-type antibiotic auricin.</title>
        <authorList>
            <person name="Busche T."/>
            <person name="Novakova R."/>
            <person name="Al'Dilaimi A."/>
            <person name="Homerova D."/>
            <person name="Feckova L."/>
            <person name="Rezuchova B."/>
            <person name="Mingyar E."/>
            <person name="Csolleiova D."/>
            <person name="Bekeova C."/>
            <person name="Winkler A."/>
            <person name="Sevcikova B."/>
            <person name="Kalinowski J."/>
            <person name="Kormanec J."/>
            <person name="Ruckert C."/>
        </authorList>
    </citation>
    <scope>NUCLEOTIDE SEQUENCE [LARGE SCALE GENOMIC DNA]</scope>
    <source>
        <strain evidence="10 11">CCM 3239</strain>
    </source>
</reference>
<keyword evidence="4 10" id="KW-0808">Transferase</keyword>
<keyword evidence="7" id="KW-0067">ATP-binding</keyword>
<keyword evidence="6 10" id="KW-0418">Kinase</keyword>
<dbReference type="SMART" id="SM00387">
    <property type="entry name" value="HATPase_c"/>
    <property type="match status" value="1"/>
</dbReference>
<comment type="catalytic activity">
    <reaction evidence="1">
        <text>ATP + protein L-histidine = ADP + protein N-phospho-L-histidine.</text>
        <dbReference type="EC" id="2.7.13.3"/>
    </reaction>
</comment>
<keyword evidence="11" id="KW-1185">Reference proteome</keyword>
<dbReference type="Pfam" id="PF07730">
    <property type="entry name" value="HisKA_3"/>
    <property type="match status" value="1"/>
</dbReference>
<dbReference type="InterPro" id="IPR050482">
    <property type="entry name" value="Sensor_HK_TwoCompSys"/>
</dbReference>
<evidence type="ECO:0000256" key="5">
    <source>
        <dbReference type="ARBA" id="ARBA00022741"/>
    </source>
</evidence>
<dbReference type="InterPro" id="IPR003594">
    <property type="entry name" value="HATPase_dom"/>
</dbReference>
<evidence type="ECO:0000313" key="11">
    <source>
        <dbReference type="Proteomes" id="UP000231791"/>
    </source>
</evidence>
<evidence type="ECO:0000256" key="2">
    <source>
        <dbReference type="ARBA" id="ARBA00012438"/>
    </source>
</evidence>
<dbReference type="GO" id="GO:0046983">
    <property type="term" value="F:protein dimerization activity"/>
    <property type="evidence" value="ECO:0007669"/>
    <property type="project" value="InterPro"/>
</dbReference>
<dbReference type="EC" id="2.7.13.3" evidence="2"/>
<evidence type="ECO:0000256" key="4">
    <source>
        <dbReference type="ARBA" id="ARBA00022679"/>
    </source>
</evidence>
<dbReference type="OrthoDB" id="144293at2"/>
<evidence type="ECO:0000256" key="7">
    <source>
        <dbReference type="ARBA" id="ARBA00022840"/>
    </source>
</evidence>
<dbReference type="PANTHER" id="PTHR24421">
    <property type="entry name" value="NITRATE/NITRITE SENSOR PROTEIN NARX-RELATED"/>
    <property type="match status" value="1"/>
</dbReference>
<dbReference type="GO" id="GO:0005524">
    <property type="term" value="F:ATP binding"/>
    <property type="evidence" value="ECO:0007669"/>
    <property type="project" value="UniProtKB-KW"/>
</dbReference>
<protein>
    <recommendedName>
        <fullName evidence="2">histidine kinase</fullName>
        <ecNumber evidence="2">2.7.13.3</ecNumber>
    </recommendedName>
</protein>
<keyword evidence="3" id="KW-0597">Phosphoprotein</keyword>
<dbReference type="Proteomes" id="UP000231791">
    <property type="component" value="Chromosome"/>
</dbReference>
<dbReference type="SUPFAM" id="SSF55874">
    <property type="entry name" value="ATPase domain of HSP90 chaperone/DNA topoisomerase II/histidine kinase"/>
    <property type="match status" value="1"/>
</dbReference>
<sequence length="391" mass="40539">MTALHLPLLRTARGRDTAPARDTAPGRDTAPAPSLAVQANALQSLCRQVMAFRLVMTGLGAPFSLGRTAAGGPTYLVSGALLATFMLSYVLFRDWERFGPLLLRHRWLLAVDMVLSGLLLIVATPTSPVALVALCTPLLAGLVYGWRGSAVYAAAQAVAVAALGGGFVLCLLCVVAGAAGSGLRELLLRFGTAVRSLAAAEAVRAERERMAREMHDSVAKTLHGLALAADALARTSDPAAIRRQAELVADAARRASAESRALLTELRVPGAALLPGLRALDAELRTTGTLPVLPPGVVHQLLAVAGEAVENARRHAGASRVEMSVCAGPSTLTVTVEDDGVGLPPVLPAGHYGLLGMRERAQAIGAAFELGPRTTGPGTRVRLTLPTGGRP</sequence>
<dbReference type="KEGG" id="slx:SLAV_14530"/>
<gene>
    <name evidence="10" type="primary">liaS5</name>
    <name evidence="10" type="ORF">SLAV_14530</name>
</gene>
<keyword evidence="8" id="KW-0902">Two-component regulatory system</keyword>
<evidence type="ECO:0000256" key="6">
    <source>
        <dbReference type="ARBA" id="ARBA00022777"/>
    </source>
</evidence>
<evidence type="ECO:0000256" key="3">
    <source>
        <dbReference type="ARBA" id="ARBA00022553"/>
    </source>
</evidence>
<dbReference type="EMBL" id="CP024985">
    <property type="protein sequence ID" value="ATZ24760.1"/>
    <property type="molecule type" value="Genomic_DNA"/>
</dbReference>
<dbReference type="InterPro" id="IPR011712">
    <property type="entry name" value="Sig_transdc_His_kin_sub3_dim/P"/>
</dbReference>
<name>A0A2K8PF67_STRLA</name>
<evidence type="ECO:0000256" key="8">
    <source>
        <dbReference type="ARBA" id="ARBA00023012"/>
    </source>
</evidence>
<dbReference type="PANTHER" id="PTHR24421:SF10">
    <property type="entry name" value="NITRATE_NITRITE SENSOR PROTEIN NARQ"/>
    <property type="match status" value="1"/>
</dbReference>
<dbReference type="AlphaFoldDB" id="A0A2K8PF67"/>
<dbReference type="Pfam" id="PF02518">
    <property type="entry name" value="HATPase_c"/>
    <property type="match status" value="1"/>
</dbReference>
<proteinExistence type="predicted"/>
<dbReference type="RefSeq" id="WP_051840340.1">
    <property type="nucleotide sequence ID" value="NZ_CP024985.1"/>
</dbReference>
<evidence type="ECO:0000313" key="10">
    <source>
        <dbReference type="EMBL" id="ATZ24760.1"/>
    </source>
</evidence>
<accession>A0A2K8PF67</accession>
<dbReference type="GeneID" id="49383959"/>
<evidence type="ECO:0000259" key="9">
    <source>
        <dbReference type="SMART" id="SM00387"/>
    </source>
</evidence>
<dbReference type="CDD" id="cd16917">
    <property type="entry name" value="HATPase_UhpB-NarQ-NarX-like"/>
    <property type="match status" value="1"/>
</dbReference>
<keyword evidence="5" id="KW-0547">Nucleotide-binding</keyword>
<dbReference type="GO" id="GO:0000155">
    <property type="term" value="F:phosphorelay sensor kinase activity"/>
    <property type="evidence" value="ECO:0007669"/>
    <property type="project" value="InterPro"/>
</dbReference>
<dbReference type="GO" id="GO:0016020">
    <property type="term" value="C:membrane"/>
    <property type="evidence" value="ECO:0007669"/>
    <property type="project" value="InterPro"/>
</dbReference>
<dbReference type="Gene3D" id="1.20.5.1930">
    <property type="match status" value="1"/>
</dbReference>
<organism evidence="10 11">
    <name type="scientific">Streptomyces lavendulae subsp. lavendulae</name>
    <dbReference type="NCBI Taxonomy" id="58340"/>
    <lineage>
        <taxon>Bacteria</taxon>
        <taxon>Bacillati</taxon>
        <taxon>Actinomycetota</taxon>
        <taxon>Actinomycetes</taxon>
        <taxon>Kitasatosporales</taxon>
        <taxon>Streptomycetaceae</taxon>
        <taxon>Streptomyces</taxon>
    </lineage>
</organism>
<feature type="domain" description="Histidine kinase/HSP90-like ATPase" evidence="9">
    <location>
        <begin position="296"/>
        <end position="389"/>
    </location>
</feature>
<dbReference type="InterPro" id="IPR036890">
    <property type="entry name" value="HATPase_C_sf"/>
</dbReference>
<dbReference type="Gene3D" id="3.30.565.10">
    <property type="entry name" value="Histidine kinase-like ATPase, C-terminal domain"/>
    <property type="match status" value="1"/>
</dbReference>